<dbReference type="Proteomes" id="UP001628124">
    <property type="component" value="Unassembled WGS sequence"/>
</dbReference>
<evidence type="ECO:0000313" key="1">
    <source>
        <dbReference type="EMBL" id="GAA5253092.1"/>
    </source>
</evidence>
<dbReference type="RefSeq" id="WP_412708686.1">
    <property type="nucleotide sequence ID" value="NZ_BAABMM010000046.1"/>
</dbReference>
<evidence type="ECO:0000313" key="2">
    <source>
        <dbReference type="Proteomes" id="UP001628124"/>
    </source>
</evidence>
<name>A0ABP9TVF3_9RICK</name>
<sequence length="149" mass="17027">MVKKLLFLILLCIPILSGCKGSKHHNAKHQYNEYKKTECGNPPSPCVYRHEPLVTPYTGPLVSIDCPKESLGGHHSKHHGKYHKQHHTSHDMTVALPPKYLQVKDFKECLGTEQVSIHTQYCMLGHKPEHCPFDSWQQLVKLDLPKCKV</sequence>
<protein>
    <recommendedName>
        <fullName evidence="3">Secreted protein</fullName>
    </recommendedName>
</protein>
<comment type="caution">
    <text evidence="1">The sequence shown here is derived from an EMBL/GenBank/DDBJ whole genome shotgun (WGS) entry which is preliminary data.</text>
</comment>
<proteinExistence type="predicted"/>
<gene>
    <name evidence="1" type="ORF">KNCP2_13820</name>
</gene>
<accession>A0ABP9TVF3</accession>
<dbReference type="EMBL" id="BAABMM010000046">
    <property type="protein sequence ID" value="GAA5253092.1"/>
    <property type="molecule type" value="Genomic_DNA"/>
</dbReference>
<keyword evidence="2" id="KW-1185">Reference proteome</keyword>
<evidence type="ECO:0008006" key="3">
    <source>
        <dbReference type="Google" id="ProtNLM"/>
    </source>
</evidence>
<reference evidence="1 2" key="1">
    <citation type="journal article" date="2024" name="Microbiol. Immunol.">
        <title>Discovery of a novel spotted fever group Rickettsia, 'Candidatus Rickettsia kedanie,' in unfed larval chigger mites, Leptotrombidium scutellare.</title>
        <authorList>
            <person name="Ogawa M."/>
            <person name="Matsutani M."/>
            <person name="Katayama T."/>
            <person name="Takada N."/>
            <person name="Noda S."/>
            <person name="Takahashi M."/>
            <person name="Kageyama D."/>
            <person name="Hanaoka N."/>
            <person name="Ebihara H."/>
        </authorList>
    </citation>
    <scope>NUCLEOTIDE SEQUENCE [LARGE SCALE GENOMIC DNA]</scope>
    <source>
        <strain evidence="1 2">KNCP2-13</strain>
    </source>
</reference>
<dbReference type="PROSITE" id="PS51257">
    <property type="entry name" value="PROKAR_LIPOPROTEIN"/>
    <property type="match status" value="1"/>
</dbReference>
<organism evidence="1 2">
    <name type="scientific">Candidatus Rickettsia kedanie</name>
    <dbReference type="NCBI Taxonomy" id="3115352"/>
    <lineage>
        <taxon>Bacteria</taxon>
        <taxon>Pseudomonadati</taxon>
        <taxon>Pseudomonadota</taxon>
        <taxon>Alphaproteobacteria</taxon>
        <taxon>Rickettsiales</taxon>
        <taxon>Rickettsiaceae</taxon>
        <taxon>Rickettsieae</taxon>
        <taxon>Rickettsia</taxon>
        <taxon>spotted fever group</taxon>
    </lineage>
</organism>